<dbReference type="GO" id="GO:0017038">
    <property type="term" value="P:protein import"/>
    <property type="evidence" value="ECO:0007669"/>
    <property type="project" value="InterPro"/>
</dbReference>
<evidence type="ECO:0000313" key="8">
    <source>
        <dbReference type="Proteomes" id="UP000663879"/>
    </source>
</evidence>
<keyword evidence="1" id="KW-0963">Cytoplasm</keyword>
<dbReference type="InterPro" id="IPR001650">
    <property type="entry name" value="Helicase_C-like"/>
</dbReference>
<dbReference type="SUPFAM" id="SSF81767">
    <property type="entry name" value="Pre-protein crosslinking domain of SecA"/>
    <property type="match status" value="1"/>
</dbReference>
<dbReference type="Pfam" id="PF01043">
    <property type="entry name" value="SecA_PP_bind"/>
    <property type="match status" value="1"/>
</dbReference>
<protein>
    <submittedName>
        <fullName evidence="7">Uncharacterized protein</fullName>
    </submittedName>
</protein>
<dbReference type="InterPro" id="IPR014018">
    <property type="entry name" value="SecA_motor_DEAD"/>
</dbReference>
<dbReference type="OrthoDB" id="6705716at2759"/>
<dbReference type="PANTHER" id="PTHR30612">
    <property type="entry name" value="SECA INNER MEMBRANE COMPONENT OF SEC PROTEIN SECRETION SYSTEM"/>
    <property type="match status" value="1"/>
</dbReference>
<feature type="chain" id="PRO_5032710136" evidence="4">
    <location>
        <begin position="19"/>
        <end position="627"/>
    </location>
</feature>
<dbReference type="Gene3D" id="3.40.50.300">
    <property type="entry name" value="P-loop containing nucleotide triphosphate hydrolases"/>
    <property type="match status" value="2"/>
</dbReference>
<gene>
    <name evidence="7" type="ORF">OXX778_LOCUS16901</name>
</gene>
<dbReference type="Pfam" id="PF07517">
    <property type="entry name" value="SecA_DEAD"/>
    <property type="match status" value="1"/>
</dbReference>
<dbReference type="InterPro" id="IPR011115">
    <property type="entry name" value="SecA_DEAD"/>
</dbReference>
<dbReference type="GO" id="GO:0006605">
    <property type="term" value="P:protein targeting"/>
    <property type="evidence" value="ECO:0007669"/>
    <property type="project" value="InterPro"/>
</dbReference>
<dbReference type="Proteomes" id="UP000663879">
    <property type="component" value="Unassembled WGS sequence"/>
</dbReference>
<dbReference type="PROSITE" id="PS51196">
    <property type="entry name" value="SECA_MOTOR_DEAD"/>
    <property type="match status" value="1"/>
</dbReference>
<feature type="non-terminal residue" evidence="7">
    <location>
        <position position="1"/>
    </location>
</feature>
<dbReference type="InterPro" id="IPR000185">
    <property type="entry name" value="SecA"/>
</dbReference>
<dbReference type="PRINTS" id="PR00906">
    <property type="entry name" value="SECA"/>
</dbReference>
<dbReference type="SMART" id="SM00957">
    <property type="entry name" value="SecA_DEAD"/>
    <property type="match status" value="1"/>
</dbReference>
<evidence type="ECO:0000256" key="3">
    <source>
        <dbReference type="ARBA" id="ARBA00023010"/>
    </source>
</evidence>
<dbReference type="InterPro" id="IPR036670">
    <property type="entry name" value="SecA_X-link_sf"/>
</dbReference>
<evidence type="ECO:0000256" key="2">
    <source>
        <dbReference type="ARBA" id="ARBA00022927"/>
    </source>
</evidence>
<keyword evidence="2" id="KW-0813">Transport</keyword>
<dbReference type="AlphaFoldDB" id="A0A814HKV3"/>
<keyword evidence="8" id="KW-1185">Reference proteome</keyword>
<keyword evidence="2" id="KW-0653">Protein transport</keyword>
<feature type="domain" description="Helicase C-terminal" evidence="5">
    <location>
        <begin position="358"/>
        <end position="529"/>
    </location>
</feature>
<reference evidence="7" key="1">
    <citation type="submission" date="2021-02" db="EMBL/GenBank/DDBJ databases">
        <authorList>
            <person name="Nowell W R."/>
        </authorList>
    </citation>
    <scope>NUCLEOTIDE SEQUENCE</scope>
    <source>
        <strain evidence="7">Ploen Becks lab</strain>
    </source>
</reference>
<name>A0A814HKV3_9BILA</name>
<sequence length="627" mass="71891">KTLIVSLFCVICALKGETVDVITSNTVLAEEGANERRQFYNLFGLSVTTNNPNRNDEKSYKGHPYKADILYGCISSFQFDYLKDSFEGLGSRGKRKFESVMIDEVDSMLIDNGGHIAKLSGPLPGMESLRFVYIKIWIEMTKRVIELYKNFEKEIDSKRNELLCSKANTKSELVSSFSEFYESLLKKMTETLKKMLKGTIKISDFKNIPTHLIEYANNKLEQWIDNAIYAKFYCHENKQYLIKKLNDEDVVVPIDYENTGVTLKNTIWSNGLHQFVQLKHNLFLTSESLTSSFISNIGFIKRYKRIYGLTGTLGSQAEQDLLSSAYNLKYSKIPTYKIKKFKELNLISVNEADFASTVAVYALEQCDSGRAVLIICETIEDLKKIKDELELAKKIVSVKFQIKSFPDEDSSKITKEKLNSGDIVISTNIAGRGTDFKTSDQVEQNGGLHVIVTFLPCNKRVEDQAFGRTSRQGKNGTAQIIMIADEILNKYGTAKDVLKKYRDKAEAARISQIQNFKLNEIDYNDKIFSLFSDLYVELYKKHKNDQVYPYFLNDLKEYWAFWLEKNKSKQSNVESDFENFRQSASDILNCKIKHNPYYSIKLANSYISIDKIDEAKRTLEEALSFGI</sequence>
<accession>A0A814HKV3</accession>
<dbReference type="InterPro" id="IPR011130">
    <property type="entry name" value="SecA_preprotein_X-link_dom"/>
</dbReference>
<evidence type="ECO:0000256" key="1">
    <source>
        <dbReference type="ARBA" id="ARBA00022490"/>
    </source>
</evidence>
<organism evidence="7 8">
    <name type="scientific">Brachionus calyciflorus</name>
    <dbReference type="NCBI Taxonomy" id="104777"/>
    <lineage>
        <taxon>Eukaryota</taxon>
        <taxon>Metazoa</taxon>
        <taxon>Spiralia</taxon>
        <taxon>Gnathifera</taxon>
        <taxon>Rotifera</taxon>
        <taxon>Eurotatoria</taxon>
        <taxon>Monogononta</taxon>
        <taxon>Pseudotrocha</taxon>
        <taxon>Ploima</taxon>
        <taxon>Brachionidae</taxon>
        <taxon>Brachionus</taxon>
    </lineage>
</organism>
<evidence type="ECO:0000256" key="4">
    <source>
        <dbReference type="SAM" id="SignalP"/>
    </source>
</evidence>
<dbReference type="GO" id="GO:0006886">
    <property type="term" value="P:intracellular protein transport"/>
    <property type="evidence" value="ECO:0007669"/>
    <property type="project" value="InterPro"/>
</dbReference>
<evidence type="ECO:0000259" key="5">
    <source>
        <dbReference type="PROSITE" id="PS51194"/>
    </source>
</evidence>
<evidence type="ECO:0000313" key="7">
    <source>
        <dbReference type="EMBL" id="CAF1011230.1"/>
    </source>
</evidence>
<dbReference type="PANTHER" id="PTHR30612:SF0">
    <property type="entry name" value="CHLOROPLAST PROTEIN-TRANSPORTING ATPASE"/>
    <property type="match status" value="1"/>
</dbReference>
<dbReference type="SUPFAM" id="SSF52540">
    <property type="entry name" value="P-loop containing nucleoside triphosphate hydrolases"/>
    <property type="match status" value="2"/>
</dbReference>
<dbReference type="Pfam" id="PF00271">
    <property type="entry name" value="Helicase_C"/>
    <property type="match status" value="1"/>
</dbReference>
<dbReference type="InterPro" id="IPR027417">
    <property type="entry name" value="P-loop_NTPase"/>
</dbReference>
<feature type="signal peptide" evidence="4">
    <location>
        <begin position="1"/>
        <end position="18"/>
    </location>
</feature>
<dbReference type="PROSITE" id="PS51194">
    <property type="entry name" value="HELICASE_CTER"/>
    <property type="match status" value="1"/>
</dbReference>
<evidence type="ECO:0000259" key="6">
    <source>
        <dbReference type="PROSITE" id="PS51196"/>
    </source>
</evidence>
<comment type="caution">
    <text evidence="7">The sequence shown here is derived from an EMBL/GenBank/DDBJ whole genome shotgun (WGS) entry which is preliminary data.</text>
</comment>
<dbReference type="EMBL" id="CAJNOC010004145">
    <property type="protein sequence ID" value="CAF1011230.1"/>
    <property type="molecule type" value="Genomic_DNA"/>
</dbReference>
<feature type="domain" description="SecA family profile" evidence="6">
    <location>
        <begin position="1"/>
        <end position="514"/>
    </location>
</feature>
<keyword evidence="4" id="KW-0732">Signal</keyword>
<keyword evidence="3" id="KW-0811">Translocation</keyword>
<proteinExistence type="predicted"/>
<dbReference type="GO" id="GO:0016020">
    <property type="term" value="C:membrane"/>
    <property type="evidence" value="ECO:0007669"/>
    <property type="project" value="InterPro"/>
</dbReference>
<dbReference type="GO" id="GO:0005524">
    <property type="term" value="F:ATP binding"/>
    <property type="evidence" value="ECO:0007669"/>
    <property type="project" value="InterPro"/>
</dbReference>